<keyword evidence="3" id="KW-1185">Reference proteome</keyword>
<dbReference type="Proteomes" id="UP000571950">
    <property type="component" value="Unassembled WGS sequence"/>
</dbReference>
<keyword evidence="1" id="KW-0472">Membrane</keyword>
<evidence type="ECO:0000313" key="3">
    <source>
        <dbReference type="Proteomes" id="UP000571950"/>
    </source>
</evidence>
<dbReference type="RefSeq" id="WP_188071260.1">
    <property type="nucleotide sequence ID" value="NZ_BSPS01000025.1"/>
</dbReference>
<keyword evidence="1" id="KW-1133">Transmembrane helix</keyword>
<organism evidence="2 3">
    <name type="scientific">Sphingobium jiangsuense</name>
    <dbReference type="NCBI Taxonomy" id="870476"/>
    <lineage>
        <taxon>Bacteria</taxon>
        <taxon>Pseudomonadati</taxon>
        <taxon>Pseudomonadota</taxon>
        <taxon>Alphaproteobacteria</taxon>
        <taxon>Sphingomonadales</taxon>
        <taxon>Sphingomonadaceae</taxon>
        <taxon>Sphingobium</taxon>
    </lineage>
</organism>
<reference evidence="2 3" key="1">
    <citation type="submission" date="2020-08" db="EMBL/GenBank/DDBJ databases">
        <title>Genomic Encyclopedia of Type Strains, Phase IV (KMG-IV): sequencing the most valuable type-strain genomes for metagenomic binning, comparative biology and taxonomic classification.</title>
        <authorList>
            <person name="Goeker M."/>
        </authorList>
    </citation>
    <scope>NUCLEOTIDE SEQUENCE [LARGE SCALE GENOMIC DNA]</scope>
    <source>
        <strain evidence="2 3">DSM 26189</strain>
    </source>
</reference>
<dbReference type="AlphaFoldDB" id="A0A7W6BF31"/>
<proteinExistence type="predicted"/>
<feature type="transmembrane region" description="Helical" evidence="1">
    <location>
        <begin position="7"/>
        <end position="25"/>
    </location>
</feature>
<dbReference type="EMBL" id="JACIDT010000004">
    <property type="protein sequence ID" value="MBB3925698.1"/>
    <property type="molecule type" value="Genomic_DNA"/>
</dbReference>
<name>A0A7W6BF31_9SPHN</name>
<accession>A0A7W6BF31</accession>
<protein>
    <submittedName>
        <fullName evidence="2">Uncharacterized protein</fullName>
    </submittedName>
</protein>
<evidence type="ECO:0000313" key="2">
    <source>
        <dbReference type="EMBL" id="MBB3925698.1"/>
    </source>
</evidence>
<evidence type="ECO:0000256" key="1">
    <source>
        <dbReference type="SAM" id="Phobius"/>
    </source>
</evidence>
<keyword evidence="1" id="KW-0812">Transmembrane</keyword>
<gene>
    <name evidence="2" type="ORF">GGR43_001413</name>
</gene>
<comment type="caution">
    <text evidence="2">The sequence shown here is derived from an EMBL/GenBank/DDBJ whole genome shotgun (WGS) entry which is preliminary data.</text>
</comment>
<sequence length="196" mass="21690">MNDKLMSALVGGGTGLAVALLVVAFHNRTRLDAGDVMGFLGALCGTGLAVAGAVWIEDRKRKADAAEKAEPVLHALLTLETASRPFFGDPERRRETAEHIDLALHRLDLLLEHYPPQRVNLIALFGELRLGADILTGEHFLEENEKAPMVACPERSNVERKLEYFDRPLKKLIIAYSRIVDPKSDRAVPHLKLPDL</sequence>
<feature type="transmembrane region" description="Helical" evidence="1">
    <location>
        <begin position="37"/>
        <end position="56"/>
    </location>
</feature>